<evidence type="ECO:0000313" key="2">
    <source>
        <dbReference type="EMBL" id="RAS59535.1"/>
    </source>
</evidence>
<keyword evidence="1" id="KW-0805">Transcription regulation</keyword>
<comment type="caution">
    <text evidence="2">The sequence shown here is derived from an EMBL/GenBank/DDBJ whole genome shotgun (WGS) entry which is preliminary data.</text>
</comment>
<gene>
    <name evidence="1" type="primary">rbpA</name>
    <name evidence="2" type="ORF">C8D87_114147</name>
</gene>
<dbReference type="Pfam" id="PF13397">
    <property type="entry name" value="RbpA"/>
    <property type="match status" value="1"/>
</dbReference>
<comment type="subunit">
    <text evidence="1">Forms a complex with the RNAP catalytic core and with free principal sigma factors.</text>
</comment>
<comment type="caution">
    <text evidence="1">Lacks conserved residue(s) required for the propagation of feature annotation.</text>
</comment>
<accession>A0ABX9DW63</accession>
<dbReference type="EMBL" id="QLTT01000014">
    <property type="protein sequence ID" value="RAS59535.1"/>
    <property type="molecule type" value="Genomic_DNA"/>
</dbReference>
<sequence length="111" mass="12270">MVTEPDRDAPVGKQRAIFACPRGHEFTRSFALDAEVPHEWECAHHGTRAPGLFRAATDQRDPATPGKTHWDHVLERRTEPDLEAILNDALARLARDRGETASIAPPHGSST</sequence>
<keyword evidence="3" id="KW-1185">Reference proteome</keyword>
<reference evidence="2 3" key="1">
    <citation type="submission" date="2018-06" db="EMBL/GenBank/DDBJ databases">
        <title>Genomic Encyclopedia of Type Strains, Phase IV (KMG-IV): sequencing the most valuable type-strain genomes for metagenomic binning, comparative biology and taxonomic classification.</title>
        <authorList>
            <person name="Goeker M."/>
        </authorList>
    </citation>
    <scope>NUCLEOTIDE SEQUENCE [LARGE SCALE GENOMIC DNA]</scope>
    <source>
        <strain evidence="2 3">DSM 45479</strain>
    </source>
</reference>
<name>A0ABX9DW63_9PSEU</name>
<protein>
    <recommendedName>
        <fullName evidence="1">RNA polymerase-binding protein RbpA</fullName>
    </recommendedName>
</protein>
<dbReference type="InterPro" id="IPR025182">
    <property type="entry name" value="RNApol-bd_RbpA"/>
</dbReference>
<proteinExistence type="inferred from homology"/>
<comment type="similarity">
    <text evidence="1">Belongs to the RNA polymerase-binding protein RbpA family.</text>
</comment>
<organism evidence="2 3">
    <name type="scientific">Lentzea atacamensis</name>
    <dbReference type="NCBI Taxonomy" id="531938"/>
    <lineage>
        <taxon>Bacteria</taxon>
        <taxon>Bacillati</taxon>
        <taxon>Actinomycetota</taxon>
        <taxon>Actinomycetes</taxon>
        <taxon>Pseudonocardiales</taxon>
        <taxon>Pseudonocardiaceae</taxon>
        <taxon>Lentzea</taxon>
    </lineage>
</organism>
<keyword evidence="1" id="KW-0804">Transcription</keyword>
<evidence type="ECO:0000313" key="3">
    <source>
        <dbReference type="Proteomes" id="UP000248714"/>
    </source>
</evidence>
<comment type="function">
    <text evidence="1">Binds to RNA polymerase (RNAP), stimulating transcription from principal, but not alternative sigma factor promoters.</text>
</comment>
<dbReference type="Proteomes" id="UP000248714">
    <property type="component" value="Unassembled WGS sequence"/>
</dbReference>
<dbReference type="Gene3D" id="2.20.28.270">
    <property type="entry name" value="RNA polymerase-binding protein A"/>
    <property type="match status" value="1"/>
</dbReference>
<dbReference type="InterPro" id="IPR038638">
    <property type="entry name" value="RbpA_sf"/>
</dbReference>
<dbReference type="HAMAP" id="MF_01483">
    <property type="entry name" value="RbpA"/>
    <property type="match status" value="1"/>
</dbReference>
<evidence type="ECO:0000256" key="1">
    <source>
        <dbReference type="HAMAP-Rule" id="MF_01483"/>
    </source>
</evidence>